<keyword evidence="1" id="KW-0694">RNA-binding</keyword>
<sequence>MSEAGTGIRIDVWLWQARQFKTRSLATAIVQKGRLRITSGGLTRKISKPSTLVRAGDTLTLPRNGGIVRLEILALGTRRGPASEAQALYRLIDDAQAATRPTAQTRTPA</sequence>
<proteinExistence type="predicted"/>
<dbReference type="GO" id="GO:0003723">
    <property type="term" value="F:RNA binding"/>
    <property type="evidence" value="ECO:0007669"/>
    <property type="project" value="UniProtKB-KW"/>
</dbReference>
<dbReference type="CDD" id="cd00165">
    <property type="entry name" value="S4"/>
    <property type="match status" value="1"/>
</dbReference>
<protein>
    <submittedName>
        <fullName evidence="2">Heat shock protein Hsp15</fullName>
    </submittedName>
</protein>
<dbReference type="SUPFAM" id="SSF55174">
    <property type="entry name" value="Alpha-L RNA-binding motif"/>
    <property type="match status" value="1"/>
</dbReference>
<evidence type="ECO:0000313" key="3">
    <source>
        <dbReference type="Proteomes" id="UP000001964"/>
    </source>
</evidence>
<keyword evidence="3" id="KW-1185">Reference proteome</keyword>
<dbReference type="Gene3D" id="3.10.290.10">
    <property type="entry name" value="RNA-binding S4 domain"/>
    <property type="match status" value="1"/>
</dbReference>
<organism evidence="2 3">
    <name type="scientific">Maricaulis maris (strain MCS10)</name>
    <name type="common">Caulobacter maris</name>
    <dbReference type="NCBI Taxonomy" id="394221"/>
    <lineage>
        <taxon>Bacteria</taxon>
        <taxon>Pseudomonadati</taxon>
        <taxon>Pseudomonadota</taxon>
        <taxon>Alphaproteobacteria</taxon>
        <taxon>Maricaulales</taxon>
        <taxon>Maricaulaceae</taxon>
        <taxon>Maricaulis</taxon>
    </lineage>
</organism>
<dbReference type="KEGG" id="mmr:Mmar10_2293"/>
<accession>Q0AMA8</accession>
<dbReference type="PROSITE" id="PS50889">
    <property type="entry name" value="S4"/>
    <property type="match status" value="1"/>
</dbReference>
<dbReference type="AlphaFoldDB" id="Q0AMA8"/>
<dbReference type="EMBL" id="CP000449">
    <property type="protein sequence ID" value="ABI66585.1"/>
    <property type="molecule type" value="Genomic_DNA"/>
</dbReference>
<keyword evidence="2" id="KW-0346">Stress response</keyword>
<dbReference type="RefSeq" id="WP_011644230.1">
    <property type="nucleotide sequence ID" value="NC_008347.1"/>
</dbReference>
<evidence type="ECO:0000313" key="2">
    <source>
        <dbReference type="EMBL" id="ABI66585.1"/>
    </source>
</evidence>
<dbReference type="STRING" id="394221.Mmar10_2293"/>
<dbReference type="Proteomes" id="UP000001964">
    <property type="component" value="Chromosome"/>
</dbReference>
<name>Q0AMA8_MARMM</name>
<dbReference type="HOGENOM" id="CLU_101003_3_1_5"/>
<dbReference type="InterPro" id="IPR036986">
    <property type="entry name" value="S4_RNA-bd_sf"/>
</dbReference>
<evidence type="ECO:0000256" key="1">
    <source>
        <dbReference type="PROSITE-ProRule" id="PRU00182"/>
    </source>
</evidence>
<gene>
    <name evidence="2" type="ordered locus">Mmar10_2293</name>
</gene>
<reference evidence="2 3" key="1">
    <citation type="submission" date="2006-08" db="EMBL/GenBank/DDBJ databases">
        <title>Complete sequence of Maricaulis maris MCS10.</title>
        <authorList>
            <consortium name="US DOE Joint Genome Institute"/>
            <person name="Copeland A."/>
            <person name="Lucas S."/>
            <person name="Lapidus A."/>
            <person name="Barry K."/>
            <person name="Detter J.C."/>
            <person name="Glavina del Rio T."/>
            <person name="Hammon N."/>
            <person name="Israni S."/>
            <person name="Dalin E."/>
            <person name="Tice H."/>
            <person name="Pitluck S."/>
            <person name="Saunders E."/>
            <person name="Brettin T."/>
            <person name="Bruce D."/>
            <person name="Han C."/>
            <person name="Tapia R."/>
            <person name="Gilna P."/>
            <person name="Schmutz J."/>
            <person name="Larimer F."/>
            <person name="Land M."/>
            <person name="Hauser L."/>
            <person name="Kyrpides N."/>
            <person name="Mikhailova N."/>
            <person name="Viollier P."/>
            <person name="Stephens C."/>
            <person name="Richardson P."/>
        </authorList>
    </citation>
    <scope>NUCLEOTIDE SEQUENCE [LARGE SCALE GENOMIC DNA]</scope>
    <source>
        <strain evidence="2 3">MCS10</strain>
    </source>
</reference>
<dbReference type="eggNOG" id="COG1188">
    <property type="taxonomic scope" value="Bacteria"/>
</dbReference>